<keyword evidence="8" id="KW-1185">Reference proteome</keyword>
<dbReference type="InterPro" id="IPR014284">
    <property type="entry name" value="RNA_pol_sigma-70_dom"/>
</dbReference>
<dbReference type="InterPro" id="IPR007627">
    <property type="entry name" value="RNA_pol_sigma70_r2"/>
</dbReference>
<evidence type="ECO:0000313" key="8">
    <source>
        <dbReference type="Proteomes" id="UP001500221"/>
    </source>
</evidence>
<reference evidence="8" key="1">
    <citation type="journal article" date="2019" name="Int. J. Syst. Evol. Microbiol.">
        <title>The Global Catalogue of Microorganisms (GCM) 10K type strain sequencing project: providing services to taxonomists for standard genome sequencing and annotation.</title>
        <authorList>
            <consortium name="The Broad Institute Genomics Platform"/>
            <consortium name="The Broad Institute Genome Sequencing Center for Infectious Disease"/>
            <person name="Wu L."/>
            <person name="Ma J."/>
        </authorList>
    </citation>
    <scope>NUCLEOTIDE SEQUENCE [LARGE SCALE GENOMIC DNA]</scope>
    <source>
        <strain evidence="8">JCM 18459</strain>
    </source>
</reference>
<dbReference type="NCBIfam" id="TIGR02937">
    <property type="entry name" value="sigma70-ECF"/>
    <property type="match status" value="1"/>
</dbReference>
<evidence type="ECO:0000313" key="7">
    <source>
        <dbReference type="EMBL" id="GAA5149998.1"/>
    </source>
</evidence>
<dbReference type="InterPro" id="IPR039425">
    <property type="entry name" value="RNA_pol_sigma-70-like"/>
</dbReference>
<dbReference type="InterPro" id="IPR013324">
    <property type="entry name" value="RNA_pol_sigma_r3/r4-like"/>
</dbReference>
<dbReference type="Proteomes" id="UP001500221">
    <property type="component" value="Unassembled WGS sequence"/>
</dbReference>
<evidence type="ECO:0000256" key="1">
    <source>
        <dbReference type="ARBA" id="ARBA00010641"/>
    </source>
</evidence>
<dbReference type="SUPFAM" id="SSF88659">
    <property type="entry name" value="Sigma3 and sigma4 domains of RNA polymerase sigma factors"/>
    <property type="match status" value="1"/>
</dbReference>
<sequence length="186" mass="20719">MAIESESALVERLRAGDPDAVAALFDRHADRIHQHCHRLTADRADAEDATAQTFLEVWRHRDRVREHDGSALPWLYGVATNVCRNLTRGRRRHLRAVGRIGPEPAQPDHADAVTDQLSTEQRVHDVLEAIARLPERERDVIALVAWTGLSYEQAATALDVPVGTVRSRLSRARRRLATLAPEGPAA</sequence>
<evidence type="ECO:0000256" key="4">
    <source>
        <dbReference type="ARBA" id="ARBA00023163"/>
    </source>
</evidence>
<dbReference type="Gene3D" id="1.10.10.10">
    <property type="entry name" value="Winged helix-like DNA-binding domain superfamily/Winged helix DNA-binding domain"/>
    <property type="match status" value="1"/>
</dbReference>
<dbReference type="Pfam" id="PF04542">
    <property type="entry name" value="Sigma70_r2"/>
    <property type="match status" value="1"/>
</dbReference>
<keyword evidence="2" id="KW-0805">Transcription regulation</keyword>
<keyword evidence="3" id="KW-0731">Sigma factor</keyword>
<name>A0ABP9PPG1_9ACTN</name>
<feature type="domain" description="RNA polymerase sigma factor 70 region 4 type 2" evidence="6">
    <location>
        <begin position="126"/>
        <end position="176"/>
    </location>
</feature>
<evidence type="ECO:0000256" key="2">
    <source>
        <dbReference type="ARBA" id="ARBA00023015"/>
    </source>
</evidence>
<evidence type="ECO:0000259" key="5">
    <source>
        <dbReference type="Pfam" id="PF04542"/>
    </source>
</evidence>
<dbReference type="CDD" id="cd06171">
    <property type="entry name" value="Sigma70_r4"/>
    <property type="match status" value="1"/>
</dbReference>
<gene>
    <name evidence="7" type="ORF">GCM10023340_26210</name>
</gene>
<comment type="similarity">
    <text evidence="1">Belongs to the sigma-70 factor family. ECF subfamily.</text>
</comment>
<dbReference type="Gene3D" id="1.10.1740.10">
    <property type="match status" value="1"/>
</dbReference>
<dbReference type="EMBL" id="BAABKG010000003">
    <property type="protein sequence ID" value="GAA5149998.1"/>
    <property type="molecule type" value="Genomic_DNA"/>
</dbReference>
<accession>A0ABP9PPG1</accession>
<keyword evidence="4" id="KW-0804">Transcription</keyword>
<evidence type="ECO:0000256" key="3">
    <source>
        <dbReference type="ARBA" id="ARBA00023082"/>
    </source>
</evidence>
<evidence type="ECO:0000259" key="6">
    <source>
        <dbReference type="Pfam" id="PF08281"/>
    </source>
</evidence>
<organism evidence="7 8">
    <name type="scientific">Nocardioides marinquilinus</name>
    <dbReference type="NCBI Taxonomy" id="1210400"/>
    <lineage>
        <taxon>Bacteria</taxon>
        <taxon>Bacillati</taxon>
        <taxon>Actinomycetota</taxon>
        <taxon>Actinomycetes</taxon>
        <taxon>Propionibacteriales</taxon>
        <taxon>Nocardioidaceae</taxon>
        <taxon>Nocardioides</taxon>
    </lineage>
</organism>
<dbReference type="PANTHER" id="PTHR43133:SF25">
    <property type="entry name" value="RNA POLYMERASE SIGMA FACTOR RFAY-RELATED"/>
    <property type="match status" value="1"/>
</dbReference>
<dbReference type="InterPro" id="IPR036388">
    <property type="entry name" value="WH-like_DNA-bd_sf"/>
</dbReference>
<dbReference type="InterPro" id="IPR013325">
    <property type="entry name" value="RNA_pol_sigma_r2"/>
</dbReference>
<dbReference type="InterPro" id="IPR013249">
    <property type="entry name" value="RNA_pol_sigma70_r4_t2"/>
</dbReference>
<proteinExistence type="inferred from homology"/>
<comment type="caution">
    <text evidence="7">The sequence shown here is derived from an EMBL/GenBank/DDBJ whole genome shotgun (WGS) entry which is preliminary data.</text>
</comment>
<feature type="domain" description="RNA polymerase sigma-70 region 2" evidence="5">
    <location>
        <begin position="24"/>
        <end position="92"/>
    </location>
</feature>
<dbReference type="Pfam" id="PF08281">
    <property type="entry name" value="Sigma70_r4_2"/>
    <property type="match status" value="1"/>
</dbReference>
<protein>
    <submittedName>
        <fullName evidence="7">RNA polymerase sigma factor</fullName>
    </submittedName>
</protein>
<dbReference type="PANTHER" id="PTHR43133">
    <property type="entry name" value="RNA POLYMERASE ECF-TYPE SIGMA FACTO"/>
    <property type="match status" value="1"/>
</dbReference>
<dbReference type="SUPFAM" id="SSF88946">
    <property type="entry name" value="Sigma2 domain of RNA polymerase sigma factors"/>
    <property type="match status" value="1"/>
</dbReference>